<evidence type="ECO:0000313" key="1">
    <source>
        <dbReference type="EMBL" id="OAH54390.1"/>
    </source>
</evidence>
<protein>
    <submittedName>
        <fullName evidence="1">Uncharacterized protein</fullName>
    </submittedName>
</protein>
<comment type="caution">
    <text evidence="1">The sequence shown here is derived from an EMBL/GenBank/DDBJ whole genome shotgun (WGS) entry which is preliminary data.</text>
</comment>
<organism evidence="1 2">
    <name type="scientific">Domibacillus aminovorans</name>
    <dbReference type="NCBI Taxonomy" id="29332"/>
    <lineage>
        <taxon>Bacteria</taxon>
        <taxon>Bacillati</taxon>
        <taxon>Bacillota</taxon>
        <taxon>Bacilli</taxon>
        <taxon>Bacillales</taxon>
        <taxon>Bacillaceae</taxon>
        <taxon>Domibacillus</taxon>
    </lineage>
</organism>
<dbReference type="EMBL" id="LQWZ01000033">
    <property type="protein sequence ID" value="OAH54390.1"/>
    <property type="molecule type" value="Genomic_DNA"/>
</dbReference>
<evidence type="ECO:0000313" key="2">
    <source>
        <dbReference type="Proteomes" id="UP000077271"/>
    </source>
</evidence>
<accession>A0A177KLV2</accession>
<dbReference type="AlphaFoldDB" id="A0A177KLV2"/>
<name>A0A177KLV2_9BACI</name>
<proteinExistence type="predicted"/>
<dbReference type="InterPro" id="IPR035218">
    <property type="entry name" value="DUF5327"/>
</dbReference>
<dbReference type="OrthoDB" id="2361717at2"/>
<dbReference type="Proteomes" id="UP000077271">
    <property type="component" value="Unassembled WGS sequence"/>
</dbReference>
<gene>
    <name evidence="1" type="ORF">AWH48_07250</name>
</gene>
<reference evidence="1 2" key="1">
    <citation type="submission" date="2016-01" db="EMBL/GenBank/DDBJ databases">
        <title>Investigation of taxonomic status of Bacillus aminovorans.</title>
        <authorList>
            <person name="Verma A."/>
            <person name="Pal Y."/>
            <person name="Krishnamurthi S."/>
        </authorList>
    </citation>
    <scope>NUCLEOTIDE SEQUENCE [LARGE SCALE GENOMIC DNA]</scope>
    <source>
        <strain evidence="1 2">DSM 4337</strain>
    </source>
</reference>
<dbReference type="Pfam" id="PF17261">
    <property type="entry name" value="DUF5327"/>
    <property type="match status" value="1"/>
</dbReference>
<dbReference type="RefSeq" id="WP_018394902.1">
    <property type="nucleotide sequence ID" value="NZ_LQWZ01000033.1"/>
</dbReference>
<sequence>MNISHEKVLAKMEQEMAAAKMASPDDVKRHVYAIKSMCELMLGAEASAYEPRPIVTPPAVMHTQSPATIQQTERLTTEDGSNGESIFDF</sequence>